<evidence type="ECO:0000313" key="1">
    <source>
        <dbReference type="EMBL" id="CAJ1400927.1"/>
    </source>
</evidence>
<protein>
    <submittedName>
        <fullName evidence="1">Uncharacterized protein</fullName>
    </submittedName>
</protein>
<dbReference type="Proteomes" id="UP001178507">
    <property type="component" value="Unassembled WGS sequence"/>
</dbReference>
<gene>
    <name evidence="1" type="ORF">EVOR1521_LOCUS24167</name>
</gene>
<comment type="caution">
    <text evidence="1">The sequence shown here is derived from an EMBL/GenBank/DDBJ whole genome shotgun (WGS) entry which is preliminary data.</text>
</comment>
<accession>A0AA36NBB3</accession>
<proteinExistence type="predicted"/>
<dbReference type="EMBL" id="CAUJNA010003391">
    <property type="protein sequence ID" value="CAJ1400927.1"/>
    <property type="molecule type" value="Genomic_DNA"/>
</dbReference>
<dbReference type="PANTHER" id="PTHR34365">
    <property type="entry name" value="ENOLASE (DUF1399)"/>
    <property type="match status" value="1"/>
</dbReference>
<dbReference type="Pfam" id="PF07173">
    <property type="entry name" value="GRDP-like"/>
    <property type="match status" value="1"/>
</dbReference>
<name>A0AA36NBB3_9DINO</name>
<dbReference type="PANTHER" id="PTHR34365:SF7">
    <property type="entry name" value="GLYCINE-RICH DOMAIN-CONTAINING PROTEIN 1"/>
    <property type="match status" value="1"/>
</dbReference>
<evidence type="ECO:0000313" key="2">
    <source>
        <dbReference type="Proteomes" id="UP001178507"/>
    </source>
</evidence>
<sequence>MGNTCCDGKHQVAGETFRKSQVDLVRAAVYMIDFLNEVDRYPCLYANHAVLQRAIHRYHNIWLPLLAGVDGPDLVPPLDVEWVWHLHMLCPQKYLAHVQRAPVHRLKARSGPAWEAAKARGQGAWKLQTQEPFDVLPILAKELTVAEGSTTWSSPISYDLIAAAERQMSFRYQVAIMPHYRDKYFLELAVERYLDRFLELKRRHPKEFWVPTYDIDCIWHAHQLHPDVYLSETKELCGSLLPHDDSVNDRSEGSKLQESWERTQQVWNEEFGSKVATAGGMFRGNVTLEERLWQAKQWELLTQGPRETQRFWIALRAEYCRQNDTTQWIHKKDELERLQASFQRWSASTDGTFAGRVWHGRDIHGKACSNVEVVHSADPTYLPLVTAHLIAKDQLPSPQQVSNADDYPTISAGERAYLVRVASEDVAVLTGTWQGFRKGKHGDPGKLKVKLFALKPQRFCQVERVTESASSPSVFNFNLSPLGAGSAEGRVIINLATGLIHGDSREASGIAYGFGLALAALHVALQPRKKVETLGSGQTRYGDTAVAQHKFPFLISAGGADTTGQSTDWILHFADAIQKPALAQMPVRRPPVFFMPVSAGVCQARISWAQFKASKLPAAKAELERRWELLVADEEARDLLAMRQRLTHSTDPGLVQLRGEVDKMIGERAEVLEKGVLVGTGTEAGSQEDVPVKGSKRPSVLVRRLGLDTASLPSPFLVFLKLFLHGKDNTDEQVLATLKEWQVLSPLQRRALWSIVLHSAREQDRQIDSALGIAGAAKGGRNGGGFSQFWEEHQASGACGVSEVDVQRAFLHLPEEELSSVLLPEVLPWRSEW</sequence>
<organism evidence="1 2">
    <name type="scientific">Effrenium voratum</name>
    <dbReference type="NCBI Taxonomy" id="2562239"/>
    <lineage>
        <taxon>Eukaryota</taxon>
        <taxon>Sar</taxon>
        <taxon>Alveolata</taxon>
        <taxon>Dinophyceae</taxon>
        <taxon>Suessiales</taxon>
        <taxon>Symbiodiniaceae</taxon>
        <taxon>Effrenium</taxon>
    </lineage>
</organism>
<dbReference type="InterPro" id="IPR009836">
    <property type="entry name" value="GRDP-like"/>
</dbReference>
<reference evidence="1" key="1">
    <citation type="submission" date="2023-08" db="EMBL/GenBank/DDBJ databases">
        <authorList>
            <person name="Chen Y."/>
            <person name="Shah S."/>
            <person name="Dougan E. K."/>
            <person name="Thang M."/>
            <person name="Chan C."/>
        </authorList>
    </citation>
    <scope>NUCLEOTIDE SEQUENCE</scope>
</reference>
<keyword evidence="2" id="KW-1185">Reference proteome</keyword>
<dbReference type="AlphaFoldDB" id="A0AA36NBB3"/>